<proteinExistence type="predicted"/>
<reference evidence="1" key="1">
    <citation type="submission" date="2015-04" db="EMBL/GenBank/DDBJ databases">
        <title>The Genome Sequence of Fusobacterium phage Funu2.</title>
        <authorList>
            <consortium name="The Broad Institute Genomics Platform"/>
            <person name="Earl A."/>
            <person name="Allen-Vercoe E."/>
            <person name="Daigneault M."/>
            <person name="Young S."/>
            <person name="Zeng Q."/>
            <person name="Gargeya S."/>
            <person name="Fitzgerald M."/>
            <person name="Abouelleil A."/>
            <person name="Alvarado L."/>
            <person name="Chapman S."/>
            <person name="Gainer-Dewar J."/>
            <person name="Goldberg J."/>
            <person name="Griggs A."/>
            <person name="Gujja S."/>
            <person name="Hansen M."/>
            <person name="Howarth C."/>
            <person name="Imamovic A."/>
            <person name="Ireland A."/>
            <person name="Larimer J."/>
            <person name="McCowan C."/>
            <person name="Murphy C."/>
            <person name="Pearson M."/>
            <person name="Poon T."/>
            <person name="Priest M."/>
            <person name="Roberts A."/>
            <person name="Saif S."/>
            <person name="Shea T."/>
            <person name="Sykes S."/>
            <person name="Wortman J."/>
            <person name="Nusbaum C."/>
            <person name="Birren B."/>
        </authorList>
    </citation>
    <scope>NUCLEOTIDE SEQUENCE</scope>
</reference>
<sequence length="502" mass="57097">MEKERILKAYNDYIQTDIHRNCEKYRKLSDGKSADVFFADVRARVNLEYMGIVDKQGYMNTYSMSNGSLTSNSKGCSLKDLVVGNGLLQATTRLYAEYATSKKLVTNQKDFELIRDFDLDDLLGKTMVIQSWAGKLLLKGVTQLDRFSFYTVTPKDYFPIRNEYNPKLIDGYVIYNLSQDDKSKKTLICEIYELDSIEYRAYKITDKNIQELPYPYDLKINGMIPDGLGYRDNQAQGWAVVEIENIFGKSDYNDDLVGNVRELVIGDTLTSQAFQKVANPLLQVPDSVIEIDKNGRSTVRLDGRVIVVNKDDKEVKQVQLETKTQEWKLHKEDIKNDIYKQLGVNDLAFGIDLGGSISSGEAKRRSLERTIATVESKRSKCITGIKNIILWGYKKIKGEEIDLQIEAQDILSLSLTEKMSIVVQGIQNNVMSLETAIKFLGLLGEKEDKEIGSIKTNISYQEKLINILNILAGITREEQLQVKLEELSKDIMKDLGLEVKEE</sequence>
<accession>A0A0E3Y4W1</accession>
<protein>
    <recommendedName>
        <fullName evidence="2">Portal protein</fullName>
    </recommendedName>
</protein>
<organism evidence="1">
    <name type="scientific">Fusobacterium phage Funu2</name>
    <dbReference type="NCBI Taxonomy" id="1640978"/>
    <lineage>
        <taxon>Viruses</taxon>
        <taxon>Duplodnaviria</taxon>
        <taxon>Heunggongvirae</taxon>
        <taxon>Uroviricota</taxon>
        <taxon>Caudoviricetes</taxon>
    </lineage>
</organism>
<name>A0A0E3Y4W1_9CAUD</name>
<gene>
    <name evidence="1" type="ORF">HMPREF1994_00029</name>
</gene>
<dbReference type="EMBL" id="KR131711">
    <property type="protein sequence ID" value="AKC57588.1"/>
    <property type="molecule type" value="Genomic_DNA"/>
</dbReference>
<evidence type="ECO:0008006" key="2">
    <source>
        <dbReference type="Google" id="ProtNLM"/>
    </source>
</evidence>
<evidence type="ECO:0000313" key="1">
    <source>
        <dbReference type="EMBL" id="AKC57588.1"/>
    </source>
</evidence>